<keyword evidence="2" id="KW-1185">Reference proteome</keyword>
<accession>A0ACC4ATF3</accession>
<proteinExistence type="predicted"/>
<dbReference type="Proteomes" id="UP000309997">
    <property type="component" value="Unassembled WGS sequence"/>
</dbReference>
<protein>
    <submittedName>
        <fullName evidence="1">Uncharacterized protein</fullName>
    </submittedName>
</protein>
<evidence type="ECO:0000313" key="1">
    <source>
        <dbReference type="EMBL" id="KAL3569043.1"/>
    </source>
</evidence>
<evidence type="ECO:0000313" key="2">
    <source>
        <dbReference type="Proteomes" id="UP000309997"/>
    </source>
</evidence>
<comment type="caution">
    <text evidence="1">The sequence shown here is derived from an EMBL/GenBank/DDBJ whole genome shotgun (WGS) entry which is preliminary data.</text>
</comment>
<organism evidence="1 2">
    <name type="scientific">Populus alba</name>
    <name type="common">White poplar</name>
    <dbReference type="NCBI Taxonomy" id="43335"/>
    <lineage>
        <taxon>Eukaryota</taxon>
        <taxon>Viridiplantae</taxon>
        <taxon>Streptophyta</taxon>
        <taxon>Embryophyta</taxon>
        <taxon>Tracheophyta</taxon>
        <taxon>Spermatophyta</taxon>
        <taxon>Magnoliopsida</taxon>
        <taxon>eudicotyledons</taxon>
        <taxon>Gunneridae</taxon>
        <taxon>Pentapetalae</taxon>
        <taxon>rosids</taxon>
        <taxon>fabids</taxon>
        <taxon>Malpighiales</taxon>
        <taxon>Salicaceae</taxon>
        <taxon>Saliceae</taxon>
        <taxon>Populus</taxon>
    </lineage>
</organism>
<gene>
    <name evidence="1" type="ORF">D5086_028933</name>
</gene>
<sequence>MQQRAQDIIYTKQPYIEDVGPRRIKSIQFSTMSGSDILKASECQVHLGQYYDANKKAIVGGLLDTRMGAPNKHGTCQTCGGSFTDCPGHFGYLNLVLPVYNVGYLSTILDILKCICKSCSRVLIDEKLRKSYLKRMRNPRTEPLKKNELMKEIVKKCSTMASSKAVKCLRCGYMNGMVKKAGSVVGIIHDRSKLSDGYLEECKSAIGHTREARAPIGLATYILNPVKVLSLFQRMVEVDCELLYLQGRPEKLIITTIAVPPISIRPSVFTEGSQSNENDITERLKQIIQFNAKLRLELLEGRRTGIKYLIGWDELQAVVTLYINSDVRIPLDMQVGRPLSGFVQRLTGKQGRFRQNLAGKRVEFTGRTVISPDPNLKITEVAIPIHMARILTYPERVTHHNIEKLRQCVNNGSYKYPGARMVTYPDGSSKMLTGNYRKRIAEELKSGCIVHRHLEDGDVVLFNRQPSLHRMSIMCHRARIMPWRTLRFNESVCNPYNADFDGDEMNMHVPQTEEARTEAFLLMGVQNNLCTPKNGEILVASTQDFLTSSFLITRKDTFYDRAAFSLMCSYMNDGMDLVDLPTPSVLKPIELWTGKQLFSVLLRPHANVRVYINLIVKEKNYSKPNKEHKKERETMCPNDGYVYFRNSELISGQLGKATLGNGNKDGLYSILLRDYNAYAAATCMNRLAKLSARWIGNHGFSIGIDDVQPGKKLVDEKGKTISNGYRHCNKLIADYNGGRLALKPGCDATQTLETEITERLNKLREEAGDVCMKELHWRNSPLIMSQCGSKGSPINISQMIACVGQQSVGGSRAPDGFIDRSLPHFPRKSKTPAAKGFVANSFYSGLSATEFFFHTMGGREGLVDTAVKTADTGYMARRLSKGLEDLCVQYDNTVQDAGGGIVQFLYGDDGLDPAIMEGKAGVPLNFDRLFMKVKATCGAEEDEYLSPSDISNIVQSLLLKHNGTLDGICSESFRKSLSSFLGDQAKRLECLMKLVDGVEVENFDNIKNVEGRTGISKNTEKIAQKVSGITEKQLEVFLKTCLDRYVWKRIEPGTAIGAIGAQSIGEPGTQMTLKTFHFAGVASMNITQGVPRIKEIINGAKRISTPIITVELEHNSNVNAARIIKGRIQKTVLGQVAKSIKIVMTSRSASVKVTLDMKTIREAQLSLDANIVRELILETPKIKRKLQRINVLEDGKLEVFPGGDRNKLHFELHSLKNMLPAVVVKGIKTVERVVIAQKKLDDAENDHGGPKYNMFVEGTGLQAVMGTEGVDGRKTKCNHIIEVQETLGIEAARKCIIDEIQGTMESHGMSIDIRHMMLLADVMTSRGVVLGITRFGIQKMDKSVLMLASFEKTSDHLFNASVKGKDDKIEGVSECIIMGIPVAIGTGVLKIQQRCCKEQDPNGLDLEEYLASTR</sequence>
<reference evidence="1 2" key="1">
    <citation type="journal article" date="2024" name="Plant Biotechnol. J.">
        <title>Genome and CRISPR/Cas9 system of a widespread forest tree (Populus alba) in the world.</title>
        <authorList>
            <person name="Liu Y.J."/>
            <person name="Jiang P.F."/>
            <person name="Han X.M."/>
            <person name="Li X.Y."/>
            <person name="Wang H.M."/>
            <person name="Wang Y.J."/>
            <person name="Wang X.X."/>
            <person name="Zeng Q.Y."/>
        </authorList>
    </citation>
    <scope>NUCLEOTIDE SEQUENCE [LARGE SCALE GENOMIC DNA]</scope>
    <source>
        <strain evidence="2">cv. PAL-ZL1</strain>
    </source>
</reference>
<dbReference type="EMBL" id="RCHU02000016">
    <property type="protein sequence ID" value="KAL3569043.1"/>
    <property type="molecule type" value="Genomic_DNA"/>
</dbReference>
<name>A0ACC4ATF3_POPAL</name>